<dbReference type="InterPro" id="IPR023390">
    <property type="entry name" value="Phage_M13_G8P_capsid_dom_sf"/>
</dbReference>
<keyword evidence="4" id="KW-1185">Reference proteome</keyword>
<keyword evidence="1" id="KW-0812">Transmembrane</keyword>
<name>A0ABX9W6C1_9GAMM</name>
<keyword evidence="3" id="KW-0167">Capsid protein</keyword>
<protein>
    <submittedName>
        <fullName evidence="3">Phage coat protein</fullName>
    </submittedName>
</protein>
<dbReference type="SUPFAM" id="SSF57987">
    <property type="entry name" value="Inovirus (filamentous phage) major coat protein"/>
    <property type="match status" value="1"/>
</dbReference>
<dbReference type="Pfam" id="PF19199">
    <property type="entry name" value="Phage_coatGP8"/>
    <property type="match status" value="1"/>
</dbReference>
<dbReference type="EMBL" id="RHGB01000002">
    <property type="protein sequence ID" value="RNL67197.1"/>
    <property type="molecule type" value="Genomic_DNA"/>
</dbReference>
<evidence type="ECO:0000256" key="2">
    <source>
        <dbReference type="SAM" id="SignalP"/>
    </source>
</evidence>
<feature type="chain" id="PRO_5045659871" evidence="2">
    <location>
        <begin position="25"/>
        <end position="72"/>
    </location>
</feature>
<comment type="caution">
    <text evidence="3">The sequence shown here is derived from an EMBL/GenBank/DDBJ whole genome shotgun (WGS) entry which is preliminary data.</text>
</comment>
<keyword evidence="2" id="KW-0732">Signal</keyword>
<keyword evidence="1" id="KW-1133">Transmembrane helix</keyword>
<dbReference type="PIRSF" id="PIRSF004117">
    <property type="entry name" value="Phage_coat_B"/>
    <property type="match status" value="1"/>
</dbReference>
<keyword evidence="3" id="KW-0946">Virion</keyword>
<sequence length="72" mass="7243">MQKLSSKLAVLTALTVGVVASAHAELPAAATTALTSINTGITDASDAAWPLIGAALVAGVLIKLVKRFTNKV</sequence>
<dbReference type="Proteomes" id="UP000274695">
    <property type="component" value="Unassembled WGS sequence"/>
</dbReference>
<keyword evidence="1" id="KW-0472">Membrane</keyword>
<evidence type="ECO:0000256" key="1">
    <source>
        <dbReference type="SAM" id="Phobius"/>
    </source>
</evidence>
<feature type="transmembrane region" description="Helical" evidence="1">
    <location>
        <begin position="48"/>
        <end position="65"/>
    </location>
</feature>
<dbReference type="Gene3D" id="1.20.5.80">
    <property type="match status" value="1"/>
</dbReference>
<gene>
    <name evidence="3" type="ORF">D0911_02935</name>
</gene>
<proteinExistence type="predicted"/>
<feature type="signal peptide" evidence="2">
    <location>
        <begin position="1"/>
        <end position="24"/>
    </location>
</feature>
<evidence type="ECO:0000313" key="4">
    <source>
        <dbReference type="Proteomes" id="UP000274695"/>
    </source>
</evidence>
<accession>A0ABX9W6C1</accession>
<dbReference type="InterPro" id="IPR008020">
    <property type="entry name" value="G8P"/>
</dbReference>
<evidence type="ECO:0000313" key="3">
    <source>
        <dbReference type="EMBL" id="RNL67197.1"/>
    </source>
</evidence>
<dbReference type="RefSeq" id="WP_123181420.1">
    <property type="nucleotide sequence ID" value="NZ_RHGB01000002.1"/>
</dbReference>
<organism evidence="3 4">
    <name type="scientific">Zhongshania marina</name>
    <dbReference type="NCBI Taxonomy" id="2304603"/>
    <lineage>
        <taxon>Bacteria</taxon>
        <taxon>Pseudomonadati</taxon>
        <taxon>Pseudomonadota</taxon>
        <taxon>Gammaproteobacteria</taxon>
        <taxon>Cellvibrionales</taxon>
        <taxon>Spongiibacteraceae</taxon>
        <taxon>Zhongshania</taxon>
    </lineage>
</organism>
<reference evidence="3 4" key="1">
    <citation type="submission" date="2018-10" db="EMBL/GenBank/DDBJ databases">
        <title>Draft genome sequence of Zhongshania sp. DSW25-10.</title>
        <authorList>
            <person name="Oh J."/>
        </authorList>
    </citation>
    <scope>NUCLEOTIDE SEQUENCE [LARGE SCALE GENOMIC DNA]</scope>
    <source>
        <strain evidence="3 4">DSW25-10</strain>
    </source>
</reference>